<name>A0A9D2KQE6_9BACT</name>
<dbReference type="Proteomes" id="UP000823821">
    <property type="component" value="Unassembled WGS sequence"/>
</dbReference>
<dbReference type="InterPro" id="IPR029056">
    <property type="entry name" value="Ribokinase-like"/>
</dbReference>
<evidence type="ECO:0000313" key="2">
    <source>
        <dbReference type="Proteomes" id="UP000823821"/>
    </source>
</evidence>
<keyword evidence="1" id="KW-0418">Kinase</keyword>
<protein>
    <submittedName>
        <fullName evidence="1">Sugar kinase</fullName>
    </submittedName>
</protein>
<gene>
    <name evidence="1" type="ORF">H9784_02670</name>
</gene>
<comment type="caution">
    <text evidence="1">The sequence shown here is derived from an EMBL/GenBank/DDBJ whole genome shotgun (WGS) entry which is preliminary data.</text>
</comment>
<evidence type="ECO:0000313" key="1">
    <source>
        <dbReference type="EMBL" id="HJA78464.1"/>
    </source>
</evidence>
<dbReference type="SUPFAM" id="SSF53613">
    <property type="entry name" value="Ribokinase-like"/>
    <property type="match status" value="1"/>
</dbReference>
<dbReference type="GO" id="GO:0016301">
    <property type="term" value="F:kinase activity"/>
    <property type="evidence" value="ECO:0007669"/>
    <property type="project" value="UniProtKB-KW"/>
</dbReference>
<dbReference type="Gene3D" id="3.40.1190.20">
    <property type="match status" value="1"/>
</dbReference>
<reference evidence="1" key="2">
    <citation type="submission" date="2021-04" db="EMBL/GenBank/DDBJ databases">
        <authorList>
            <person name="Gilroy R."/>
        </authorList>
    </citation>
    <scope>NUCLEOTIDE SEQUENCE</scope>
    <source>
        <strain evidence="1">5032</strain>
    </source>
</reference>
<proteinExistence type="predicted"/>
<reference evidence="1" key="1">
    <citation type="journal article" date="2021" name="PeerJ">
        <title>Extensive microbial diversity within the chicken gut microbiome revealed by metagenomics and culture.</title>
        <authorList>
            <person name="Gilroy R."/>
            <person name="Ravi A."/>
            <person name="Getino M."/>
            <person name="Pursley I."/>
            <person name="Horton D.L."/>
            <person name="Alikhan N.F."/>
            <person name="Baker D."/>
            <person name="Gharbi K."/>
            <person name="Hall N."/>
            <person name="Watson M."/>
            <person name="Adriaenssens E.M."/>
            <person name="Foster-Nyarko E."/>
            <person name="Jarju S."/>
            <person name="Secka A."/>
            <person name="Antonio M."/>
            <person name="Oren A."/>
            <person name="Chaudhuri R.R."/>
            <person name="La Ragione R."/>
            <person name="Hildebrand F."/>
            <person name="Pallen M.J."/>
        </authorList>
    </citation>
    <scope>NUCLEOTIDE SEQUENCE</scope>
    <source>
        <strain evidence="1">5032</strain>
    </source>
</reference>
<sequence length="300" mass="31831">MWCIAGSVPDAAFPPALPDGPLRLDGSRLCLPDGRNVPVERGTPALIATALQACRALDIAAPRALLAGDTGNGEGSRRLYRWLCEHVAALAPRGLTFHYLFPDADWHNRVLLAVQALPARPLLLADAGFMYAAKMSGYADAYDLFTPDVGELAFLADENAPHPFYTRGFLLAEDHNIPPLLKRVLAHGNCPRHLIIKGAADHIVCEGEVRAVIDSPSVPAMECIGGTGDIVTGLATAFAAADWPLCAACEAAARTARRLAALCAPQPDTPVADLILRLPEALSPDWLHALRAASEGHAPV</sequence>
<dbReference type="AlphaFoldDB" id="A0A9D2KQE6"/>
<organism evidence="1 2">
    <name type="scientific">Candidatus Desulfovibrio intestinavium</name>
    <dbReference type="NCBI Taxonomy" id="2838534"/>
    <lineage>
        <taxon>Bacteria</taxon>
        <taxon>Pseudomonadati</taxon>
        <taxon>Thermodesulfobacteriota</taxon>
        <taxon>Desulfovibrionia</taxon>
        <taxon>Desulfovibrionales</taxon>
        <taxon>Desulfovibrionaceae</taxon>
        <taxon>Desulfovibrio</taxon>
    </lineage>
</organism>
<keyword evidence="1" id="KW-0808">Transferase</keyword>
<dbReference type="EMBL" id="DWZD01000018">
    <property type="protein sequence ID" value="HJA78464.1"/>
    <property type="molecule type" value="Genomic_DNA"/>
</dbReference>
<accession>A0A9D2KQE6</accession>